<organism evidence="1 2">
    <name type="scientific">Tenacibaculum finnmarkense genomovar ulcerans</name>
    <dbReference type="NCBI Taxonomy" id="2781388"/>
    <lineage>
        <taxon>Bacteria</taxon>
        <taxon>Pseudomonadati</taxon>
        <taxon>Bacteroidota</taxon>
        <taxon>Flavobacteriia</taxon>
        <taxon>Flavobacteriales</taxon>
        <taxon>Flavobacteriaceae</taxon>
        <taxon>Tenacibaculum</taxon>
        <taxon>Tenacibaculum finnmarkense</taxon>
    </lineage>
</organism>
<evidence type="ECO:0008006" key="3">
    <source>
        <dbReference type="Google" id="ProtNLM"/>
    </source>
</evidence>
<accession>A0A2I2MAB5</accession>
<dbReference type="Proteomes" id="UP000490060">
    <property type="component" value="Unassembled WGS sequence"/>
</dbReference>
<dbReference type="EMBL" id="OENE01000035">
    <property type="protein sequence ID" value="SOU89489.1"/>
    <property type="molecule type" value="Genomic_DNA"/>
</dbReference>
<dbReference type="AlphaFoldDB" id="A0A2I2MAB5"/>
<dbReference type="RefSeq" id="WP_172505728.1">
    <property type="nucleotide sequence ID" value="NZ_OENE01000035.1"/>
</dbReference>
<sequence>MRILLLLIVVLFTGCKKQVHYIRGSEIQENFISFVYQKYPLFSKNEIQKNEMEKVFTEDMKKYISDSLTNIDGFLMKIKRIDFHQLKHEKQIKVVLTDYRKHLLDIDYHDFNRIDETEKDETSALYKSFIDKKVNDYVFVYGKLDKVLTLKKPFQKEDYKINIDSVRLVKNIKLIYERRKKLYY</sequence>
<protein>
    <recommendedName>
        <fullName evidence="3">Lipoprotein</fullName>
    </recommendedName>
</protein>
<evidence type="ECO:0000313" key="2">
    <source>
        <dbReference type="Proteomes" id="UP000490060"/>
    </source>
</evidence>
<proteinExistence type="predicted"/>
<dbReference type="PROSITE" id="PS51257">
    <property type="entry name" value="PROKAR_LIPOPROTEIN"/>
    <property type="match status" value="1"/>
</dbReference>
<name>A0A2I2MAB5_9FLAO</name>
<reference evidence="1 2" key="1">
    <citation type="submission" date="2017-11" db="EMBL/GenBank/DDBJ databases">
        <authorList>
            <person name="Duchaud E."/>
        </authorList>
    </citation>
    <scope>NUCLEOTIDE SEQUENCE [LARGE SCALE GENOMIC DNA]</scope>
    <source>
        <strain evidence="1 2">TNO010</strain>
    </source>
</reference>
<evidence type="ECO:0000313" key="1">
    <source>
        <dbReference type="EMBL" id="SOU89489.1"/>
    </source>
</evidence>
<gene>
    <name evidence="1" type="ORF">TNO010_400064</name>
</gene>